<dbReference type="AlphaFoldDB" id="A0A1M5Y720"/>
<dbReference type="InterPro" id="IPR000209">
    <property type="entry name" value="Peptidase_S8/S53_dom"/>
</dbReference>
<proteinExistence type="inferred from homology"/>
<evidence type="ECO:0000256" key="4">
    <source>
        <dbReference type="ARBA" id="ARBA00022825"/>
    </source>
</evidence>
<dbReference type="EMBL" id="FQXM01000063">
    <property type="protein sequence ID" value="SHI07857.1"/>
    <property type="molecule type" value="Genomic_DNA"/>
</dbReference>
<dbReference type="OrthoDB" id="9798386at2"/>
<dbReference type="Pfam" id="PF00082">
    <property type="entry name" value="Peptidase_S8"/>
    <property type="match status" value="1"/>
</dbReference>
<evidence type="ECO:0000313" key="8">
    <source>
        <dbReference type="Proteomes" id="UP000184447"/>
    </source>
</evidence>
<dbReference type="SUPFAM" id="SSF52743">
    <property type="entry name" value="Subtilisin-like"/>
    <property type="match status" value="1"/>
</dbReference>
<feature type="non-terminal residue" evidence="7">
    <location>
        <position position="1"/>
    </location>
</feature>
<dbReference type="PANTHER" id="PTHR43806:SF11">
    <property type="entry name" value="CEREVISIN-RELATED"/>
    <property type="match status" value="1"/>
</dbReference>
<dbReference type="GO" id="GO:0004252">
    <property type="term" value="F:serine-type endopeptidase activity"/>
    <property type="evidence" value="ECO:0007669"/>
    <property type="project" value="InterPro"/>
</dbReference>
<dbReference type="PANTHER" id="PTHR43806">
    <property type="entry name" value="PEPTIDASE S8"/>
    <property type="match status" value="1"/>
</dbReference>
<dbReference type="InterPro" id="IPR050131">
    <property type="entry name" value="Peptidase_S8_subtilisin-like"/>
</dbReference>
<dbReference type="InterPro" id="IPR036852">
    <property type="entry name" value="Peptidase_S8/S53_dom_sf"/>
</dbReference>
<dbReference type="GO" id="GO:0006508">
    <property type="term" value="P:proteolysis"/>
    <property type="evidence" value="ECO:0007669"/>
    <property type="project" value="UniProtKB-KW"/>
</dbReference>
<dbReference type="STRING" id="1121316.SAMN02745207_04254"/>
<feature type="domain" description="Peptidase S8/S53" evidence="6">
    <location>
        <begin position="1"/>
        <end position="155"/>
    </location>
</feature>
<evidence type="ECO:0000256" key="5">
    <source>
        <dbReference type="PROSITE-ProRule" id="PRU01240"/>
    </source>
</evidence>
<keyword evidence="8" id="KW-1185">Reference proteome</keyword>
<comment type="caution">
    <text evidence="5">Lacks conserved residue(s) required for the propagation of feature annotation.</text>
</comment>
<dbReference type="RefSeq" id="WP_159434132.1">
    <property type="nucleotide sequence ID" value="NZ_FQXM01000063.1"/>
</dbReference>
<dbReference type="Gene3D" id="3.40.50.200">
    <property type="entry name" value="Peptidase S8/S53 domain"/>
    <property type="match status" value="1"/>
</dbReference>
<evidence type="ECO:0000256" key="2">
    <source>
        <dbReference type="ARBA" id="ARBA00022670"/>
    </source>
</evidence>
<evidence type="ECO:0000313" key="7">
    <source>
        <dbReference type="EMBL" id="SHI07857.1"/>
    </source>
</evidence>
<accession>A0A1M5Y720</accession>
<sequence length="163" mass="17058">GIIAASMNEFGVVGMVPDADIYAIKALDSNGDGYVSDIIEGIDWAIKNHLDILNLSISTVNNSESFHDIVKKANETGMIMVAAAGNNYGGSSEFPAAYPEVLSVGAIDENGSIADFSALEGVDVYAPGSDIYSTFINGRYESMSGTSMAVPHVVGLKCLKAIN</sequence>
<keyword evidence="2" id="KW-0645">Protease</keyword>
<dbReference type="PROSITE" id="PS51892">
    <property type="entry name" value="SUBTILASE"/>
    <property type="match status" value="1"/>
</dbReference>
<comment type="similarity">
    <text evidence="1 5">Belongs to the peptidase S8 family.</text>
</comment>
<reference evidence="7 8" key="1">
    <citation type="submission" date="2016-11" db="EMBL/GenBank/DDBJ databases">
        <authorList>
            <person name="Jaros S."/>
            <person name="Januszkiewicz K."/>
            <person name="Wedrychowicz H."/>
        </authorList>
    </citation>
    <scope>NUCLEOTIDE SEQUENCE [LARGE SCALE GENOMIC DNA]</scope>
    <source>
        <strain evidence="7 8">DSM 8605</strain>
    </source>
</reference>
<dbReference type="Proteomes" id="UP000184447">
    <property type="component" value="Unassembled WGS sequence"/>
</dbReference>
<evidence type="ECO:0000256" key="1">
    <source>
        <dbReference type="ARBA" id="ARBA00011073"/>
    </source>
</evidence>
<organism evidence="7 8">
    <name type="scientific">Clostridium grantii DSM 8605</name>
    <dbReference type="NCBI Taxonomy" id="1121316"/>
    <lineage>
        <taxon>Bacteria</taxon>
        <taxon>Bacillati</taxon>
        <taxon>Bacillota</taxon>
        <taxon>Clostridia</taxon>
        <taxon>Eubacteriales</taxon>
        <taxon>Clostridiaceae</taxon>
        <taxon>Clostridium</taxon>
    </lineage>
</organism>
<dbReference type="PROSITE" id="PS00138">
    <property type="entry name" value="SUBTILASE_SER"/>
    <property type="match status" value="1"/>
</dbReference>
<protein>
    <submittedName>
        <fullName evidence="7">Subtilase family protein</fullName>
    </submittedName>
</protein>
<keyword evidence="4" id="KW-0720">Serine protease</keyword>
<dbReference type="InterPro" id="IPR023828">
    <property type="entry name" value="Peptidase_S8_Ser-AS"/>
</dbReference>
<evidence type="ECO:0000259" key="6">
    <source>
        <dbReference type="Pfam" id="PF00082"/>
    </source>
</evidence>
<evidence type="ECO:0000256" key="3">
    <source>
        <dbReference type="ARBA" id="ARBA00022801"/>
    </source>
</evidence>
<name>A0A1M5Y720_9CLOT</name>
<keyword evidence="3" id="KW-0378">Hydrolase</keyword>
<gene>
    <name evidence="7" type="ORF">SAMN02745207_04254</name>
</gene>